<dbReference type="OrthoDB" id="2806007at2759"/>
<evidence type="ECO:0000256" key="1">
    <source>
        <dbReference type="SAM" id="MobiDB-lite"/>
    </source>
</evidence>
<dbReference type="Proteomes" id="UP000194127">
    <property type="component" value="Unassembled WGS sequence"/>
</dbReference>
<dbReference type="EMBL" id="KZ110593">
    <property type="protein sequence ID" value="OSX64997.1"/>
    <property type="molecule type" value="Genomic_DNA"/>
</dbReference>
<keyword evidence="3" id="KW-1185">Reference proteome</keyword>
<feature type="compositionally biased region" description="Polar residues" evidence="1">
    <location>
        <begin position="174"/>
        <end position="186"/>
    </location>
</feature>
<reference evidence="2 3" key="1">
    <citation type="submission" date="2017-04" db="EMBL/GenBank/DDBJ databases">
        <title>Genome Sequence of the Model Brown-Rot Fungus Postia placenta SB12.</title>
        <authorList>
            <consortium name="DOE Joint Genome Institute"/>
            <person name="Gaskell J."/>
            <person name="Kersten P."/>
            <person name="Larrondo L.F."/>
            <person name="Canessa P."/>
            <person name="Martinez D."/>
            <person name="Hibbett D."/>
            <person name="Schmoll M."/>
            <person name="Kubicek C.P."/>
            <person name="Martinez A.T."/>
            <person name="Yadav J."/>
            <person name="Master E."/>
            <person name="Magnuson J.K."/>
            <person name="James T."/>
            <person name="Yaver D."/>
            <person name="Berka R."/>
            <person name="Labutti K."/>
            <person name="Lipzen A."/>
            <person name="Aerts A."/>
            <person name="Barry K."/>
            <person name="Henrissat B."/>
            <person name="Blanchette R."/>
            <person name="Grigoriev I."/>
            <person name="Cullen D."/>
        </authorList>
    </citation>
    <scope>NUCLEOTIDE SEQUENCE [LARGE SCALE GENOMIC DNA]</scope>
    <source>
        <strain evidence="2 3">MAD-698-R-SB12</strain>
    </source>
</reference>
<dbReference type="RefSeq" id="XP_024341791.1">
    <property type="nucleotide sequence ID" value="XM_024478533.1"/>
</dbReference>
<name>A0A1X6N8M5_9APHY</name>
<feature type="region of interest" description="Disordered" evidence="1">
    <location>
        <begin position="92"/>
        <end position="119"/>
    </location>
</feature>
<evidence type="ECO:0000313" key="3">
    <source>
        <dbReference type="Proteomes" id="UP000194127"/>
    </source>
</evidence>
<protein>
    <submittedName>
        <fullName evidence="2">Uncharacterized protein</fullName>
    </submittedName>
</protein>
<dbReference type="GeneID" id="36323483"/>
<feature type="compositionally biased region" description="Low complexity" evidence="1">
    <location>
        <begin position="192"/>
        <end position="201"/>
    </location>
</feature>
<organism evidence="2 3">
    <name type="scientific">Postia placenta MAD-698-R-SB12</name>
    <dbReference type="NCBI Taxonomy" id="670580"/>
    <lineage>
        <taxon>Eukaryota</taxon>
        <taxon>Fungi</taxon>
        <taxon>Dikarya</taxon>
        <taxon>Basidiomycota</taxon>
        <taxon>Agaricomycotina</taxon>
        <taxon>Agaricomycetes</taxon>
        <taxon>Polyporales</taxon>
        <taxon>Adustoporiaceae</taxon>
        <taxon>Rhodonia</taxon>
    </lineage>
</organism>
<gene>
    <name evidence="2" type="ORF">POSPLADRAFT_1044421</name>
</gene>
<sequence>MQSSSFNFHALAGLGPRRFSLPDITRRAPRRPEQSRSDLTGYDADSEAENQPRNRKPSTRSLPPSLHDIAMSARAADQMAIHVDFALALTRSTGRRARTAPHTPRNMPPTRSRAPARHSQENLIQPLSGLGLGLPTTHHIHADRSAVAEPDSTTSQLSDPEQPLRAYPLLPPGLSNTDFPHGTQSPHHLYPDTSSSSSNSETDNDLEDYSDIIIDIVRPTPLSSHSSASEYPFYGDMSPPGAPRLESICRFETEPLYH</sequence>
<feature type="region of interest" description="Disordered" evidence="1">
    <location>
        <begin position="17"/>
        <end position="65"/>
    </location>
</feature>
<feature type="region of interest" description="Disordered" evidence="1">
    <location>
        <begin position="145"/>
        <end position="205"/>
    </location>
</feature>
<feature type="compositionally biased region" description="Basic and acidic residues" evidence="1">
    <location>
        <begin position="24"/>
        <end position="36"/>
    </location>
</feature>
<accession>A0A1X6N8M5</accession>
<dbReference type="AlphaFoldDB" id="A0A1X6N8M5"/>
<evidence type="ECO:0000313" key="2">
    <source>
        <dbReference type="EMBL" id="OSX64997.1"/>
    </source>
</evidence>
<proteinExistence type="predicted"/>